<feature type="compositionally biased region" description="Low complexity" evidence="2">
    <location>
        <begin position="436"/>
        <end position="446"/>
    </location>
</feature>
<keyword evidence="5" id="KW-1185">Reference proteome</keyword>
<accession>G0NAV1</accession>
<sequence>MAYRFGRSNWQNTDRLNLLKVYQENATWDDRLKAMREIYAPLKYPLGYFTENVCREEVERILSEPTPNLRINVSPTFVYSRKIMIEKWIEYFQAEADKSQMKNNEISLVNTRSNNTVIGEVVKGATSDRLEEIMTMIRANPERNPNDGNYKRMFGALYAAILDHMENGKAIDLDALNIPATNPAEDFVHSDNGYIPDVGEKYDFTFFTPRIEMLTLAEVAQVAVPAIANTMAEPKAPVDNAFPDDLLESGTTDSSPIKKTEKEEVEVKQDEEEVAEEMEEMEVDAEDEAAPSPQNVPDSESPLPEKPAPKEESPSSDDTVSKKSVVTQSTKPQSSTQVKSTRAQQKKKDTVPSPIDVKDLKEEEQSAPPSPATTEQIPSTSGNPRSRGRPRHQSNSSSSATPTTSKKADRETSPEEDSSESVPVKKPRHDRSQEPSTSSSTRNSRNVPNTPLYLKPKEGTPLSTVSSTVSRSESGFDLQGDSQTCEVETQTYITVRHRIERRSTVPPSTKRGRKSQAAKERSALIRPNSGSSSSSKPSTGSISPKPHTFRTFATNTGNVTVTHEEQMLHDDEQTRNYLASFDNNVRNLGPMNMDTIKEIEQENAVAAVAAAAAALEDPEREAYPPPATGFCTLIVQADPSVAKALIEKKGFTLANSEDYIPAADSPIKPRRSNVPKNDQTRQNLLVMLRAIHNCQWGDPFKRPVPTTEELYSSGIFERIDLSGIKKEIEHGNIRDPIRCLHRLYRMCSNAIMFNGYDHDVHLAALYIINQVLMDLLAKTQDEEILPAQRTRAKDKTEKERGRGMERESEEPPTPSRSSSIDTELDPTNSSTPESERRVVTRRNQNNEGTPTTEANGRRKKRV</sequence>
<dbReference type="GO" id="GO:0035267">
    <property type="term" value="C:NuA4 histone acetyltransferase complex"/>
    <property type="evidence" value="ECO:0007669"/>
    <property type="project" value="TreeGrafter"/>
</dbReference>
<name>G0NAV1_CAEBE</name>
<reference evidence="5" key="1">
    <citation type="submission" date="2011-07" db="EMBL/GenBank/DDBJ databases">
        <authorList>
            <consortium name="Caenorhabditis brenneri Sequencing and Analysis Consortium"/>
            <person name="Wilson R.K."/>
        </authorList>
    </citation>
    <scope>NUCLEOTIDE SEQUENCE [LARGE SCALE GENOMIC DNA]</scope>
    <source>
        <strain evidence="5">PB2801</strain>
    </source>
</reference>
<feature type="compositionally biased region" description="Basic and acidic residues" evidence="2">
    <location>
        <begin position="791"/>
        <end position="806"/>
    </location>
</feature>
<dbReference type="HOGENOM" id="CLU_333515_0_0_1"/>
<feature type="compositionally biased region" description="Low complexity" evidence="2">
    <location>
        <begin position="529"/>
        <end position="546"/>
    </location>
</feature>
<keyword evidence="1" id="KW-0103">Bromodomain</keyword>
<organism evidence="5">
    <name type="scientific">Caenorhabditis brenneri</name>
    <name type="common">Nematode worm</name>
    <dbReference type="NCBI Taxonomy" id="135651"/>
    <lineage>
        <taxon>Eukaryota</taxon>
        <taxon>Metazoa</taxon>
        <taxon>Ecdysozoa</taxon>
        <taxon>Nematoda</taxon>
        <taxon>Chromadorea</taxon>
        <taxon>Rhabditida</taxon>
        <taxon>Rhabditina</taxon>
        <taxon>Rhabditomorpha</taxon>
        <taxon>Rhabditoidea</taxon>
        <taxon>Rhabditidae</taxon>
        <taxon>Peloderinae</taxon>
        <taxon>Caenorhabditis</taxon>
    </lineage>
</organism>
<dbReference type="InParanoid" id="G0NAV1"/>
<feature type="compositionally biased region" description="Low complexity" evidence="2">
    <location>
        <begin position="463"/>
        <end position="473"/>
    </location>
</feature>
<dbReference type="SUPFAM" id="SSF47370">
    <property type="entry name" value="Bromodomain"/>
    <property type="match status" value="1"/>
</dbReference>
<dbReference type="Proteomes" id="UP000008068">
    <property type="component" value="Unassembled WGS sequence"/>
</dbReference>
<evidence type="ECO:0000313" key="5">
    <source>
        <dbReference type="Proteomes" id="UP000008068"/>
    </source>
</evidence>
<feature type="region of interest" description="Disordered" evidence="2">
    <location>
        <begin position="787"/>
        <end position="862"/>
    </location>
</feature>
<feature type="compositionally biased region" description="Polar residues" evidence="2">
    <location>
        <begin position="372"/>
        <end position="384"/>
    </location>
</feature>
<gene>
    <name evidence="4" type="ORF">CAEBREN_01500</name>
</gene>
<feature type="compositionally biased region" description="Basic and acidic residues" evidence="2">
    <location>
        <begin position="346"/>
        <end position="364"/>
    </location>
</feature>
<feature type="region of interest" description="Disordered" evidence="2">
    <location>
        <begin position="496"/>
        <end position="552"/>
    </location>
</feature>
<evidence type="ECO:0000259" key="3">
    <source>
        <dbReference type="SMART" id="SM00297"/>
    </source>
</evidence>
<dbReference type="Gene3D" id="1.20.920.10">
    <property type="entry name" value="Bromodomain-like"/>
    <property type="match status" value="1"/>
</dbReference>
<evidence type="ECO:0000313" key="4">
    <source>
        <dbReference type="EMBL" id="EGT56383.1"/>
    </source>
</evidence>
<evidence type="ECO:0000256" key="1">
    <source>
        <dbReference type="ARBA" id="ARBA00023117"/>
    </source>
</evidence>
<dbReference type="SMART" id="SM00297">
    <property type="entry name" value="BROMO"/>
    <property type="match status" value="1"/>
</dbReference>
<proteinExistence type="predicted"/>
<dbReference type="STRING" id="135651.G0NAV1"/>
<protein>
    <recommendedName>
        <fullName evidence="3">Bromo domain-containing protein</fullName>
    </recommendedName>
</protein>
<feature type="compositionally biased region" description="Low complexity" evidence="2">
    <location>
        <begin position="394"/>
        <end position="405"/>
    </location>
</feature>
<dbReference type="OMA" id="AIFAHPV"/>
<dbReference type="PANTHER" id="PTHR15398">
    <property type="entry name" value="BROMODOMAIN-CONTAINING PROTEIN 8"/>
    <property type="match status" value="1"/>
</dbReference>
<dbReference type="AlphaFoldDB" id="G0NAV1"/>
<dbReference type="OrthoDB" id="1742084at2759"/>
<dbReference type="EMBL" id="GL379855">
    <property type="protein sequence ID" value="EGT56383.1"/>
    <property type="molecule type" value="Genomic_DNA"/>
</dbReference>
<feature type="domain" description="Bromo" evidence="3">
    <location>
        <begin position="673"/>
        <end position="780"/>
    </location>
</feature>
<dbReference type="eggNOG" id="KOG0032">
    <property type="taxonomic scope" value="Eukaryota"/>
</dbReference>
<dbReference type="PANTHER" id="PTHR15398:SF4">
    <property type="entry name" value="BROMODOMAIN-CONTAINING PROTEIN 8 ISOFORM X1"/>
    <property type="match status" value="1"/>
</dbReference>
<feature type="compositionally biased region" description="Basic and acidic residues" evidence="2">
    <location>
        <begin position="256"/>
        <end position="268"/>
    </location>
</feature>
<feature type="region of interest" description="Disordered" evidence="2">
    <location>
        <begin position="235"/>
        <end position="484"/>
    </location>
</feature>
<dbReference type="FunCoup" id="G0NAV1">
    <property type="interactions" value="11"/>
</dbReference>
<evidence type="ECO:0000256" key="2">
    <source>
        <dbReference type="SAM" id="MobiDB-lite"/>
    </source>
</evidence>
<feature type="compositionally biased region" description="Polar residues" evidence="2">
    <location>
        <begin position="841"/>
        <end position="854"/>
    </location>
</feature>
<dbReference type="InterPro" id="IPR001487">
    <property type="entry name" value="Bromodomain"/>
</dbReference>
<dbReference type="Pfam" id="PF00439">
    <property type="entry name" value="Bromodomain"/>
    <property type="match status" value="1"/>
</dbReference>
<feature type="compositionally biased region" description="Polar residues" evidence="2">
    <location>
        <begin position="328"/>
        <end position="343"/>
    </location>
</feature>
<feature type="compositionally biased region" description="Acidic residues" evidence="2">
    <location>
        <begin position="269"/>
        <end position="289"/>
    </location>
</feature>
<dbReference type="InterPro" id="IPR036427">
    <property type="entry name" value="Bromodomain-like_sf"/>
</dbReference>
<feature type="compositionally biased region" description="Low complexity" evidence="2">
    <location>
        <begin position="316"/>
        <end position="327"/>
    </location>
</feature>